<dbReference type="OrthoDB" id="1349101at2"/>
<feature type="coiled-coil region" evidence="1">
    <location>
        <begin position="205"/>
        <end position="235"/>
    </location>
</feature>
<gene>
    <name evidence="3" type="ORF">SAMN04488121_103538</name>
</gene>
<proteinExistence type="predicted"/>
<dbReference type="AlphaFoldDB" id="A0A1G7RQK8"/>
<dbReference type="RefSeq" id="WP_143011480.1">
    <property type="nucleotide sequence ID" value="NZ_FNBN01000003.1"/>
</dbReference>
<dbReference type="Proteomes" id="UP000199045">
    <property type="component" value="Unassembled WGS sequence"/>
</dbReference>
<keyword evidence="2" id="KW-0812">Transmembrane</keyword>
<name>A0A1G7RQK8_CHIFI</name>
<evidence type="ECO:0000313" key="3">
    <source>
        <dbReference type="EMBL" id="SDG12210.1"/>
    </source>
</evidence>
<evidence type="ECO:0000313" key="4">
    <source>
        <dbReference type="Proteomes" id="UP000199045"/>
    </source>
</evidence>
<feature type="transmembrane region" description="Helical" evidence="2">
    <location>
        <begin position="63"/>
        <end position="82"/>
    </location>
</feature>
<keyword evidence="1" id="KW-0175">Coiled coil</keyword>
<evidence type="ECO:0000256" key="1">
    <source>
        <dbReference type="SAM" id="Coils"/>
    </source>
</evidence>
<protein>
    <submittedName>
        <fullName evidence="3">Uncharacterized protein</fullName>
    </submittedName>
</protein>
<organism evidence="3 4">
    <name type="scientific">Chitinophaga filiformis</name>
    <name type="common">Myxococcus filiformis</name>
    <name type="synonym">Flexibacter filiformis</name>
    <dbReference type="NCBI Taxonomy" id="104663"/>
    <lineage>
        <taxon>Bacteria</taxon>
        <taxon>Pseudomonadati</taxon>
        <taxon>Bacteroidota</taxon>
        <taxon>Chitinophagia</taxon>
        <taxon>Chitinophagales</taxon>
        <taxon>Chitinophagaceae</taxon>
        <taxon>Chitinophaga</taxon>
    </lineage>
</organism>
<keyword evidence="2" id="KW-0472">Membrane</keyword>
<reference evidence="3 4" key="1">
    <citation type="submission" date="2016-10" db="EMBL/GenBank/DDBJ databases">
        <authorList>
            <person name="de Groot N.N."/>
        </authorList>
    </citation>
    <scope>NUCLEOTIDE SEQUENCE [LARGE SCALE GENOMIC DNA]</scope>
    <source>
        <strain evidence="3 4">DSM 527</strain>
    </source>
</reference>
<sequence length="292" mass="33859">MIEMVVFNTLENSFLTYQLLLNQHLPTFINFPPSRHINNQTHSNTMQEIQNELTRLRRQMNYFRLYAIAISVLLFALIGYGFRKSAQDDILKSLRAEKIEIVEPDGTVKLSLFSKRHLPLAVVNDKKLSRQGGDESGLMFYNTEGEECGGLIYSGKGKNGKGENELSMTFDKYKQDQMVQLSYIQRENGNHTKGLSVYERPEFPLNLTMEKIDSIRKNVKDVQQQNSMIEQLKEEGFFGYTRMFAGQQGQRTGVFVRDDKGKIRLEMIVNEKNEPEILFYDEKGEVHKKITY</sequence>
<keyword evidence="2" id="KW-1133">Transmembrane helix</keyword>
<accession>A0A1G7RQK8</accession>
<evidence type="ECO:0000256" key="2">
    <source>
        <dbReference type="SAM" id="Phobius"/>
    </source>
</evidence>
<dbReference type="EMBL" id="FNBN01000003">
    <property type="protein sequence ID" value="SDG12210.1"/>
    <property type="molecule type" value="Genomic_DNA"/>
</dbReference>